<name>A0AAE3HJN9_9GAMM</name>
<sequence length="150" mass="17245">MSETALQAIRNYRRISPHLATAGQPDVNQYPLLAGHFDSVINLARPDSPHALADEPALAARHGLEYIALPVDFKNPRSDDFEAFRRHLREREQQRVFVHCAMNWRVSSFIFLYRVIDAGVDRATALHDLEAVWQPDPVWREFIDTTLKQA</sequence>
<reference evidence="1" key="1">
    <citation type="submission" date="2022-08" db="EMBL/GenBank/DDBJ databases">
        <title>Genomic Encyclopedia of Type Strains, Phase III (KMG-III): the genomes of soil and plant-associated and newly described type strains.</title>
        <authorList>
            <person name="Whitman W."/>
        </authorList>
    </citation>
    <scope>NUCLEOTIDE SEQUENCE</scope>
    <source>
        <strain evidence="1">HMT 1</strain>
    </source>
</reference>
<dbReference type="EMBL" id="JANUCT010000009">
    <property type="protein sequence ID" value="MCS3903525.1"/>
    <property type="molecule type" value="Genomic_DNA"/>
</dbReference>
<dbReference type="AlphaFoldDB" id="A0AAE3HJN9"/>
<proteinExistence type="predicted"/>
<dbReference type="InterPro" id="IPR029021">
    <property type="entry name" value="Prot-tyrosine_phosphatase-like"/>
</dbReference>
<dbReference type="Proteomes" id="UP001204445">
    <property type="component" value="Unassembled WGS sequence"/>
</dbReference>
<organism evidence="1 2">
    <name type="scientific">Methylohalomonas lacus</name>
    <dbReference type="NCBI Taxonomy" id="398773"/>
    <lineage>
        <taxon>Bacteria</taxon>
        <taxon>Pseudomonadati</taxon>
        <taxon>Pseudomonadota</taxon>
        <taxon>Gammaproteobacteria</taxon>
        <taxon>Methylohalomonadales</taxon>
        <taxon>Methylohalomonadaceae</taxon>
        <taxon>Methylohalomonas</taxon>
    </lineage>
</organism>
<keyword evidence="2" id="KW-1185">Reference proteome</keyword>
<dbReference type="Gene3D" id="3.90.190.10">
    <property type="entry name" value="Protein tyrosine phosphatase superfamily"/>
    <property type="match status" value="1"/>
</dbReference>
<accession>A0AAE3HJN9</accession>
<gene>
    <name evidence="1" type="ORF">J2T55_001551</name>
</gene>
<evidence type="ECO:0000313" key="2">
    <source>
        <dbReference type="Proteomes" id="UP001204445"/>
    </source>
</evidence>
<dbReference type="RefSeq" id="WP_259055350.1">
    <property type="nucleotide sequence ID" value="NZ_JANUCT010000009.1"/>
</dbReference>
<evidence type="ECO:0000313" key="1">
    <source>
        <dbReference type="EMBL" id="MCS3903525.1"/>
    </source>
</evidence>
<dbReference type="SUPFAM" id="SSF52799">
    <property type="entry name" value="(Phosphotyrosine protein) phosphatases II"/>
    <property type="match status" value="1"/>
</dbReference>
<protein>
    <submittedName>
        <fullName evidence="1">Protein tyrosine phosphatase (PTP) superfamily phosphohydrolase (DUF442 family)</fullName>
    </submittedName>
</protein>
<dbReference type="CDD" id="cd14503">
    <property type="entry name" value="PTP-bact"/>
    <property type="match status" value="1"/>
</dbReference>
<comment type="caution">
    <text evidence="1">The sequence shown here is derived from an EMBL/GenBank/DDBJ whole genome shotgun (WGS) entry which is preliminary data.</text>
</comment>